<organism evidence="1">
    <name type="scientific">marine metagenome</name>
    <dbReference type="NCBI Taxonomy" id="408172"/>
    <lineage>
        <taxon>unclassified sequences</taxon>
        <taxon>metagenomes</taxon>
        <taxon>ecological metagenomes</taxon>
    </lineage>
</organism>
<evidence type="ECO:0000313" key="1">
    <source>
        <dbReference type="EMBL" id="SVC33561.1"/>
    </source>
</evidence>
<gene>
    <name evidence="1" type="ORF">METZ01_LOCUS286415</name>
</gene>
<accession>A0A382LFC1</accession>
<proteinExistence type="predicted"/>
<feature type="non-terminal residue" evidence="1">
    <location>
        <position position="164"/>
    </location>
</feature>
<protein>
    <submittedName>
        <fullName evidence="1">Uncharacterized protein</fullName>
    </submittedName>
</protein>
<dbReference type="Pfam" id="PF04464">
    <property type="entry name" value="Glyphos_transf"/>
    <property type="match status" value="1"/>
</dbReference>
<dbReference type="GO" id="GO:0016020">
    <property type="term" value="C:membrane"/>
    <property type="evidence" value="ECO:0007669"/>
    <property type="project" value="InterPro"/>
</dbReference>
<sequence length="164" mass="18590">MSSRTNYKIYISLSHFSSAEEKTKFLSSLTSPEITIILGNSESDRIVQCYDLSPDIIFIGNKGNIKKLASDNSLVVMVYHGIGLKQSYYNDISDRVDIIAVESQERFNQLISKNYNKNKLVLSGFPKLDPLFKENSQQTSKFSQDLGLNPKKKTILYTPSFYPS</sequence>
<dbReference type="GO" id="GO:0047355">
    <property type="term" value="F:CDP-glycerol glycerophosphotransferase activity"/>
    <property type="evidence" value="ECO:0007669"/>
    <property type="project" value="InterPro"/>
</dbReference>
<reference evidence="1" key="1">
    <citation type="submission" date="2018-05" db="EMBL/GenBank/DDBJ databases">
        <authorList>
            <person name="Lanie J.A."/>
            <person name="Ng W.-L."/>
            <person name="Kazmierczak K.M."/>
            <person name="Andrzejewski T.M."/>
            <person name="Davidsen T.M."/>
            <person name="Wayne K.J."/>
            <person name="Tettelin H."/>
            <person name="Glass J.I."/>
            <person name="Rusch D."/>
            <person name="Podicherti R."/>
            <person name="Tsui H.-C.T."/>
            <person name="Winkler M.E."/>
        </authorList>
    </citation>
    <scope>NUCLEOTIDE SEQUENCE</scope>
</reference>
<dbReference type="InterPro" id="IPR007554">
    <property type="entry name" value="Glycerophosphate_synth"/>
</dbReference>
<dbReference type="SUPFAM" id="SSF53756">
    <property type="entry name" value="UDP-Glycosyltransferase/glycogen phosphorylase"/>
    <property type="match status" value="1"/>
</dbReference>
<dbReference type="EMBL" id="UINC01085734">
    <property type="protein sequence ID" value="SVC33561.1"/>
    <property type="molecule type" value="Genomic_DNA"/>
</dbReference>
<dbReference type="AlphaFoldDB" id="A0A382LFC1"/>
<name>A0A382LFC1_9ZZZZ</name>